<evidence type="ECO:0000259" key="4">
    <source>
        <dbReference type="PROSITE" id="PS50042"/>
    </source>
</evidence>
<dbReference type="SUPFAM" id="SSF51206">
    <property type="entry name" value="cAMP-binding domain-like"/>
    <property type="match status" value="1"/>
</dbReference>
<dbReference type="NCBIfam" id="NF006901">
    <property type="entry name" value="PRK09392.1"/>
    <property type="match status" value="1"/>
</dbReference>
<dbReference type="Pfam" id="PF00027">
    <property type="entry name" value="cNMP_binding"/>
    <property type="match status" value="1"/>
</dbReference>
<dbReference type="STRING" id="1353528.DT23_17475"/>
<sequence length="237" mass="26138">MVIRVSDFESQEIRSLTLFSGLDDACFSTLMRGAYVQNFPPMIDLITEGDKSDFLHVLISGSVELFANWSGHETTMAVLRPTSTFILAATIRRARYLMSARTLEKSRIVLVPSEDVSAVFDLDPDFARAVVTELAVCYRANVMTTKNLKLRSSLERLANHLLAARKLAGDAQSFDLGLEKRRLASSLGMTPENLSRAFRQLKPYGVAIDGSRVMIADASDLEGLAKPSDLIDESCVN</sequence>
<dbReference type="PROSITE" id="PS51063">
    <property type="entry name" value="HTH_CRP_2"/>
    <property type="match status" value="1"/>
</dbReference>
<dbReference type="InterPro" id="IPR014710">
    <property type="entry name" value="RmlC-like_jellyroll"/>
</dbReference>
<dbReference type="Proteomes" id="UP000027471">
    <property type="component" value="Unassembled WGS sequence"/>
</dbReference>
<dbReference type="RefSeq" id="WP_038132044.1">
    <property type="nucleotide sequence ID" value="NZ_AUNB01000046.1"/>
</dbReference>
<comment type="caution">
    <text evidence="6">The sequence shown here is derived from an EMBL/GenBank/DDBJ whole genome shotgun (WGS) entry which is preliminary data.</text>
</comment>
<gene>
    <name evidence="6" type="ORF">DT23_17475</name>
</gene>
<dbReference type="eggNOG" id="COG0664">
    <property type="taxonomic scope" value="Bacteria"/>
</dbReference>
<dbReference type="InterPro" id="IPR050397">
    <property type="entry name" value="Env_Response_Regulators"/>
</dbReference>
<name>A0A074JMN7_9RHOB</name>
<dbReference type="PROSITE" id="PS50042">
    <property type="entry name" value="CNMP_BINDING_3"/>
    <property type="match status" value="1"/>
</dbReference>
<dbReference type="EMBL" id="AUNB01000046">
    <property type="protein sequence ID" value="KEO56863.1"/>
    <property type="molecule type" value="Genomic_DNA"/>
</dbReference>
<evidence type="ECO:0000256" key="1">
    <source>
        <dbReference type="ARBA" id="ARBA00023015"/>
    </source>
</evidence>
<evidence type="ECO:0000313" key="7">
    <source>
        <dbReference type="Proteomes" id="UP000027471"/>
    </source>
</evidence>
<dbReference type="SMART" id="SM00100">
    <property type="entry name" value="cNMP"/>
    <property type="match status" value="1"/>
</dbReference>
<dbReference type="Gene3D" id="2.60.120.10">
    <property type="entry name" value="Jelly Rolls"/>
    <property type="match status" value="1"/>
</dbReference>
<dbReference type="GO" id="GO:0003677">
    <property type="term" value="F:DNA binding"/>
    <property type="evidence" value="ECO:0007669"/>
    <property type="project" value="UniProtKB-KW"/>
</dbReference>
<protein>
    <recommendedName>
        <fullName evidence="8">Transcriptional regulator</fullName>
    </recommendedName>
</protein>
<dbReference type="InterPro" id="IPR036388">
    <property type="entry name" value="WH-like_DNA-bd_sf"/>
</dbReference>
<dbReference type="AlphaFoldDB" id="A0A074JMN7"/>
<dbReference type="PANTHER" id="PTHR24567">
    <property type="entry name" value="CRP FAMILY TRANSCRIPTIONAL REGULATORY PROTEIN"/>
    <property type="match status" value="1"/>
</dbReference>
<dbReference type="Pfam" id="PF13545">
    <property type="entry name" value="HTH_Crp_2"/>
    <property type="match status" value="1"/>
</dbReference>
<dbReference type="InterPro" id="IPR000595">
    <property type="entry name" value="cNMP-bd_dom"/>
</dbReference>
<organism evidence="6 7">
    <name type="scientific">Thioclava indica</name>
    <dbReference type="NCBI Taxonomy" id="1353528"/>
    <lineage>
        <taxon>Bacteria</taxon>
        <taxon>Pseudomonadati</taxon>
        <taxon>Pseudomonadota</taxon>
        <taxon>Alphaproteobacteria</taxon>
        <taxon>Rhodobacterales</taxon>
        <taxon>Paracoccaceae</taxon>
        <taxon>Thioclava</taxon>
    </lineage>
</organism>
<dbReference type="InterPro" id="IPR012318">
    <property type="entry name" value="HTH_CRP"/>
</dbReference>
<keyword evidence="2" id="KW-0238">DNA-binding</keyword>
<proteinExistence type="predicted"/>
<dbReference type="GO" id="GO:0003700">
    <property type="term" value="F:DNA-binding transcription factor activity"/>
    <property type="evidence" value="ECO:0007669"/>
    <property type="project" value="TreeGrafter"/>
</dbReference>
<reference evidence="6 7" key="1">
    <citation type="journal article" date="2015" name="Antonie Van Leeuwenhoek">
        <title>Thioclava indica sp. nov., isolated from surface seawater of the Indian Ocean.</title>
        <authorList>
            <person name="Liu Y."/>
            <person name="Lai Q."/>
            <person name="Du J."/>
            <person name="Xu H."/>
            <person name="Jiang L."/>
            <person name="Shao Z."/>
        </authorList>
    </citation>
    <scope>NUCLEOTIDE SEQUENCE [LARGE SCALE GENOMIC DNA]</scope>
    <source>
        <strain evidence="6 7">DT23-4</strain>
    </source>
</reference>
<evidence type="ECO:0000256" key="3">
    <source>
        <dbReference type="ARBA" id="ARBA00023163"/>
    </source>
</evidence>
<dbReference type="GO" id="GO:0005829">
    <property type="term" value="C:cytosol"/>
    <property type="evidence" value="ECO:0007669"/>
    <property type="project" value="TreeGrafter"/>
</dbReference>
<dbReference type="CDD" id="cd00038">
    <property type="entry name" value="CAP_ED"/>
    <property type="match status" value="1"/>
</dbReference>
<feature type="domain" description="HTH crp-type" evidence="5">
    <location>
        <begin position="151"/>
        <end position="219"/>
    </location>
</feature>
<dbReference type="InterPro" id="IPR036390">
    <property type="entry name" value="WH_DNA-bd_sf"/>
</dbReference>
<dbReference type="Gene3D" id="1.10.10.10">
    <property type="entry name" value="Winged helix-like DNA-binding domain superfamily/Winged helix DNA-binding domain"/>
    <property type="match status" value="1"/>
</dbReference>
<feature type="domain" description="Cyclic nucleotide-binding" evidence="4">
    <location>
        <begin position="18"/>
        <end position="85"/>
    </location>
</feature>
<dbReference type="InterPro" id="IPR018490">
    <property type="entry name" value="cNMP-bd_dom_sf"/>
</dbReference>
<dbReference type="PANTHER" id="PTHR24567:SF26">
    <property type="entry name" value="REGULATORY PROTEIN YEIL"/>
    <property type="match status" value="1"/>
</dbReference>
<accession>A0A074JMN7</accession>
<evidence type="ECO:0008006" key="8">
    <source>
        <dbReference type="Google" id="ProtNLM"/>
    </source>
</evidence>
<dbReference type="OrthoDB" id="190787at2"/>
<dbReference type="SUPFAM" id="SSF46785">
    <property type="entry name" value="Winged helix' DNA-binding domain"/>
    <property type="match status" value="1"/>
</dbReference>
<evidence type="ECO:0000313" key="6">
    <source>
        <dbReference type="EMBL" id="KEO56863.1"/>
    </source>
</evidence>
<keyword evidence="1" id="KW-0805">Transcription regulation</keyword>
<evidence type="ECO:0000256" key="2">
    <source>
        <dbReference type="ARBA" id="ARBA00023125"/>
    </source>
</evidence>
<keyword evidence="3" id="KW-0804">Transcription</keyword>
<keyword evidence="7" id="KW-1185">Reference proteome</keyword>
<evidence type="ECO:0000259" key="5">
    <source>
        <dbReference type="PROSITE" id="PS51063"/>
    </source>
</evidence>